<proteinExistence type="predicted"/>
<reference evidence="1" key="2">
    <citation type="submission" date="2014-05" db="EMBL/GenBank/DDBJ databases">
        <title>The genome and life-stage specific transcriptomes of Globodera pallida elucidate key aspects of plant parasitism by a cyst nematode.</title>
        <authorList>
            <person name="Cotton J.A."/>
            <person name="Lilley C.J."/>
            <person name="Jones L.M."/>
            <person name="Kikuchi T."/>
            <person name="Reid A.J."/>
            <person name="Thorpe P."/>
            <person name="Tsai I.J."/>
            <person name="Beasley H."/>
            <person name="Blok V."/>
            <person name="Cock P.J.A."/>
            <person name="Van den Akker S.E."/>
            <person name="Holroyd N."/>
            <person name="Hunt M."/>
            <person name="Mantelin S."/>
            <person name="Naghra H."/>
            <person name="Pain A."/>
            <person name="Palomares-Rius J.E."/>
            <person name="Zarowiecki M."/>
            <person name="Berriman M."/>
            <person name="Jones J.T."/>
            <person name="Urwin P.E."/>
        </authorList>
    </citation>
    <scope>NUCLEOTIDE SEQUENCE [LARGE SCALE GENOMIC DNA]</scope>
    <source>
        <strain evidence="1">Lindley</strain>
    </source>
</reference>
<organism evidence="1 2">
    <name type="scientific">Globodera pallida</name>
    <name type="common">Potato cyst nematode worm</name>
    <name type="synonym">Heterodera pallida</name>
    <dbReference type="NCBI Taxonomy" id="36090"/>
    <lineage>
        <taxon>Eukaryota</taxon>
        <taxon>Metazoa</taxon>
        <taxon>Ecdysozoa</taxon>
        <taxon>Nematoda</taxon>
        <taxon>Chromadorea</taxon>
        <taxon>Rhabditida</taxon>
        <taxon>Tylenchina</taxon>
        <taxon>Tylenchomorpha</taxon>
        <taxon>Tylenchoidea</taxon>
        <taxon>Heteroderidae</taxon>
        <taxon>Heteroderinae</taxon>
        <taxon>Globodera</taxon>
    </lineage>
</organism>
<keyword evidence="1" id="KW-1185">Reference proteome</keyword>
<protein>
    <submittedName>
        <fullName evidence="2">WWE domain-containing protein</fullName>
    </submittedName>
</protein>
<accession>A0A183CM09</accession>
<dbReference type="AlphaFoldDB" id="A0A183CM09"/>
<reference evidence="2" key="3">
    <citation type="submission" date="2016-06" db="UniProtKB">
        <authorList>
            <consortium name="WormBaseParasite"/>
        </authorList>
    </citation>
    <scope>IDENTIFICATION</scope>
</reference>
<dbReference type="Proteomes" id="UP000050741">
    <property type="component" value="Unassembled WGS sequence"/>
</dbReference>
<name>A0A183CM09_GLOPA</name>
<evidence type="ECO:0000313" key="2">
    <source>
        <dbReference type="WBParaSite" id="GPLIN_001391500"/>
    </source>
</evidence>
<reference evidence="1" key="1">
    <citation type="submission" date="2013-12" db="EMBL/GenBank/DDBJ databases">
        <authorList>
            <person name="Aslett M."/>
        </authorList>
    </citation>
    <scope>NUCLEOTIDE SEQUENCE [LARGE SCALE GENOMIC DNA]</scope>
    <source>
        <strain evidence="1">Lindley</strain>
    </source>
</reference>
<sequence length="103" mass="11434">MNSESPKKPSVPEWPPIDWTYDVPEWSSDWTTEDEFRNAFRSGTHVRNPISVGVCPPTKASIAAVAAAQDVQPKAADTAVRKRIKGCEPDAKNVTLEKKKRVD</sequence>
<evidence type="ECO:0000313" key="1">
    <source>
        <dbReference type="Proteomes" id="UP000050741"/>
    </source>
</evidence>
<dbReference type="WBParaSite" id="GPLIN_001391500">
    <property type="protein sequence ID" value="GPLIN_001391500"/>
    <property type="gene ID" value="GPLIN_001391500"/>
</dbReference>